<organism evidence="2 3">
    <name type="scientific">Portunus trituberculatus</name>
    <name type="common">Swimming crab</name>
    <name type="synonym">Neptunus trituberculatus</name>
    <dbReference type="NCBI Taxonomy" id="210409"/>
    <lineage>
        <taxon>Eukaryota</taxon>
        <taxon>Metazoa</taxon>
        <taxon>Ecdysozoa</taxon>
        <taxon>Arthropoda</taxon>
        <taxon>Crustacea</taxon>
        <taxon>Multicrustacea</taxon>
        <taxon>Malacostraca</taxon>
        <taxon>Eumalacostraca</taxon>
        <taxon>Eucarida</taxon>
        <taxon>Decapoda</taxon>
        <taxon>Pleocyemata</taxon>
        <taxon>Brachyura</taxon>
        <taxon>Eubrachyura</taxon>
        <taxon>Portunoidea</taxon>
        <taxon>Portunidae</taxon>
        <taxon>Portuninae</taxon>
        <taxon>Portunus</taxon>
    </lineage>
</organism>
<reference evidence="2 3" key="1">
    <citation type="submission" date="2019-05" db="EMBL/GenBank/DDBJ databases">
        <title>Another draft genome of Portunus trituberculatus and its Hox gene families provides insights of decapod evolution.</title>
        <authorList>
            <person name="Jeong J.-H."/>
            <person name="Song I."/>
            <person name="Kim S."/>
            <person name="Choi T."/>
            <person name="Kim D."/>
            <person name="Ryu S."/>
            <person name="Kim W."/>
        </authorList>
    </citation>
    <scope>NUCLEOTIDE SEQUENCE [LARGE SCALE GENOMIC DNA]</scope>
    <source>
        <tissue evidence="2">Muscle</tissue>
    </source>
</reference>
<gene>
    <name evidence="2" type="ORF">E2C01_037927</name>
</gene>
<evidence type="ECO:0000256" key="1">
    <source>
        <dbReference type="SAM" id="MobiDB-lite"/>
    </source>
</evidence>
<comment type="caution">
    <text evidence="2">The sequence shown here is derived from an EMBL/GenBank/DDBJ whole genome shotgun (WGS) entry which is preliminary data.</text>
</comment>
<protein>
    <submittedName>
        <fullName evidence="2">Uncharacterized protein</fullName>
    </submittedName>
</protein>
<evidence type="ECO:0000313" key="3">
    <source>
        <dbReference type="Proteomes" id="UP000324222"/>
    </source>
</evidence>
<name>A0A5B7FH56_PORTR</name>
<evidence type="ECO:0000313" key="2">
    <source>
        <dbReference type="EMBL" id="MPC44258.1"/>
    </source>
</evidence>
<dbReference type="Proteomes" id="UP000324222">
    <property type="component" value="Unassembled WGS sequence"/>
</dbReference>
<dbReference type="EMBL" id="VSRR010006196">
    <property type="protein sequence ID" value="MPC44258.1"/>
    <property type="molecule type" value="Genomic_DNA"/>
</dbReference>
<feature type="region of interest" description="Disordered" evidence="1">
    <location>
        <begin position="14"/>
        <end position="82"/>
    </location>
</feature>
<feature type="compositionally biased region" description="Low complexity" evidence="1">
    <location>
        <begin position="72"/>
        <end position="82"/>
    </location>
</feature>
<accession>A0A5B7FH56</accession>
<sequence>MFCLTPECLASQLRLPSFTSPLGPTLATPASPRLVDDPNQPSPRLPMTQGSSNKSPHARTKSVPPRLKRLQSSSSMSPHASQ</sequence>
<dbReference type="AlphaFoldDB" id="A0A5B7FH56"/>
<keyword evidence="3" id="KW-1185">Reference proteome</keyword>
<proteinExistence type="predicted"/>